<keyword evidence="1" id="KW-0812">Transmembrane</keyword>
<keyword evidence="1" id="KW-1133">Transmembrane helix</keyword>
<evidence type="ECO:0000256" key="1">
    <source>
        <dbReference type="SAM" id="Phobius"/>
    </source>
</evidence>
<evidence type="ECO:0000313" key="2">
    <source>
        <dbReference type="EMBL" id="CAB3394012.1"/>
    </source>
</evidence>
<proteinExistence type="predicted"/>
<name>A0A6F9EBZ9_9BACL</name>
<dbReference type="EMBL" id="LR792683">
    <property type="protein sequence ID" value="CAB3394012.1"/>
    <property type="molecule type" value="Genomic_DNA"/>
</dbReference>
<dbReference type="RefSeq" id="WP_170085860.1">
    <property type="nucleotide sequence ID" value="NZ_CP047971.1"/>
</dbReference>
<protein>
    <submittedName>
        <fullName evidence="2">Uncharacterized protein</fullName>
    </submittedName>
</protein>
<accession>A0A6F9EBZ9</accession>
<organism evidence="2 3">
    <name type="scientific">Kyrpidia spormannii</name>
    <dbReference type="NCBI Taxonomy" id="2055160"/>
    <lineage>
        <taxon>Bacteria</taxon>
        <taxon>Bacillati</taxon>
        <taxon>Bacillota</taxon>
        <taxon>Bacilli</taxon>
        <taxon>Bacillales</taxon>
        <taxon>Alicyclobacillaceae</taxon>
        <taxon>Kyrpidia</taxon>
    </lineage>
</organism>
<evidence type="ECO:0000313" key="3">
    <source>
        <dbReference type="Proteomes" id="UP000502196"/>
    </source>
</evidence>
<dbReference type="AlphaFoldDB" id="A0A6F9EBZ9"/>
<reference evidence="2 3" key="1">
    <citation type="submission" date="2020-04" db="EMBL/GenBank/DDBJ databases">
        <authorList>
            <person name="Hogendoorn C."/>
        </authorList>
    </citation>
    <scope>NUCLEOTIDE SEQUENCE [LARGE SCALE GENOMIC DNA]</scope>
    <source>
        <strain evidence="2">COOX1</strain>
    </source>
</reference>
<dbReference type="Proteomes" id="UP000502196">
    <property type="component" value="Chromosome"/>
</dbReference>
<keyword evidence="1" id="KW-0472">Membrane</keyword>
<gene>
    <name evidence="2" type="ORF">COOX1_2201</name>
</gene>
<sequence length="74" mass="8497">MLWLAILFVAAALLEWPAMWRAGQRRELAVHGTLLALALVMAAMVQWQVYLQFNPLAPLEAVFGPITQWFYRIL</sequence>
<feature type="transmembrane region" description="Helical" evidence="1">
    <location>
        <begin position="31"/>
        <end position="51"/>
    </location>
</feature>